<comment type="similarity">
    <text evidence="3">Belongs to the Orn/Lys/Arg decarboxylase class-II family.</text>
</comment>
<dbReference type="Gene3D" id="3.40.50.300">
    <property type="entry name" value="P-loop containing nucleotide triphosphate hydrolases"/>
    <property type="match status" value="1"/>
</dbReference>
<dbReference type="InterPro" id="IPR029066">
    <property type="entry name" value="PLP-binding_barrel"/>
</dbReference>
<name>A0ABS8G6P0_9ALTE</name>
<comment type="cofactor">
    <cofactor evidence="1">
        <name>pyridoxal 5'-phosphate</name>
        <dbReference type="ChEBI" id="CHEBI:597326"/>
    </cofactor>
</comment>
<evidence type="ECO:0000313" key="6">
    <source>
        <dbReference type="EMBL" id="MCC2614881.1"/>
    </source>
</evidence>
<dbReference type="Proteomes" id="UP001520878">
    <property type="component" value="Unassembled WGS sequence"/>
</dbReference>
<dbReference type="InterPro" id="IPR022643">
    <property type="entry name" value="De-COase2_C"/>
</dbReference>
<dbReference type="RefSeq" id="WP_229156797.1">
    <property type="nucleotide sequence ID" value="NZ_JAJEWP010000001.1"/>
</dbReference>
<dbReference type="InterPro" id="IPR027417">
    <property type="entry name" value="P-loop_NTPase"/>
</dbReference>
<dbReference type="PANTHER" id="PTHR43727">
    <property type="entry name" value="DIAMINOPIMELATE DECARBOXYLASE"/>
    <property type="match status" value="1"/>
</dbReference>
<reference evidence="6 7" key="1">
    <citation type="submission" date="2021-10" db="EMBL/GenBank/DDBJ databases">
        <title>Draft genome of Aestuariibacter halophilus JC2043.</title>
        <authorList>
            <person name="Emsley S.A."/>
            <person name="Pfannmuller K.M."/>
            <person name="Ushijima B."/>
            <person name="Saw J.H."/>
            <person name="Videau P."/>
        </authorList>
    </citation>
    <scope>NUCLEOTIDE SEQUENCE [LARGE SCALE GENOMIC DNA]</scope>
    <source>
        <strain evidence="6 7">JC2043</strain>
    </source>
</reference>
<dbReference type="SUPFAM" id="SSF52540">
    <property type="entry name" value="P-loop containing nucleoside triphosphate hydrolases"/>
    <property type="match status" value="1"/>
</dbReference>
<dbReference type="Pfam" id="PF02784">
    <property type="entry name" value="Orn_Arg_deC_N"/>
    <property type="match status" value="1"/>
</dbReference>
<protein>
    <submittedName>
        <fullName evidence="6">Sulfotransferase</fullName>
    </submittedName>
</protein>
<feature type="domain" description="Orn/DAP/Arg decarboxylase 2 C-terminal" evidence="4">
    <location>
        <begin position="19"/>
        <end position="375"/>
    </location>
</feature>
<keyword evidence="7" id="KW-1185">Reference proteome</keyword>
<evidence type="ECO:0000256" key="2">
    <source>
        <dbReference type="ARBA" id="ARBA00022898"/>
    </source>
</evidence>
<feature type="domain" description="Orn/DAP/Arg decarboxylase 2 N-terminal" evidence="5">
    <location>
        <begin position="26"/>
        <end position="276"/>
    </location>
</feature>
<comment type="caution">
    <text evidence="6">The sequence shown here is derived from an EMBL/GenBank/DDBJ whole genome shotgun (WGS) entry which is preliminary data.</text>
</comment>
<evidence type="ECO:0000256" key="1">
    <source>
        <dbReference type="ARBA" id="ARBA00001933"/>
    </source>
</evidence>
<dbReference type="InterPro" id="IPR000183">
    <property type="entry name" value="Orn/DAP/Arg_de-COase"/>
</dbReference>
<evidence type="ECO:0000259" key="5">
    <source>
        <dbReference type="Pfam" id="PF02784"/>
    </source>
</evidence>
<keyword evidence="2" id="KW-0663">Pyridoxal phosphate</keyword>
<dbReference type="SUPFAM" id="SSF50621">
    <property type="entry name" value="Alanine racemase C-terminal domain-like"/>
    <property type="match status" value="1"/>
</dbReference>
<dbReference type="InterPro" id="IPR009006">
    <property type="entry name" value="Ala_racemase/Decarboxylase_C"/>
</dbReference>
<dbReference type="Pfam" id="PF00278">
    <property type="entry name" value="Orn_DAP_Arg_deC"/>
    <property type="match status" value="1"/>
</dbReference>
<evidence type="ECO:0000259" key="4">
    <source>
        <dbReference type="Pfam" id="PF00278"/>
    </source>
</evidence>
<gene>
    <name evidence="6" type="ORF">LJ739_01340</name>
</gene>
<dbReference type="EMBL" id="JAJEWP010000001">
    <property type="protein sequence ID" value="MCC2614881.1"/>
    <property type="molecule type" value="Genomic_DNA"/>
</dbReference>
<organism evidence="6 7">
    <name type="scientific">Fluctibacter halophilus</name>
    <dbReference type="NCBI Taxonomy" id="226011"/>
    <lineage>
        <taxon>Bacteria</taxon>
        <taxon>Pseudomonadati</taxon>
        <taxon>Pseudomonadota</taxon>
        <taxon>Gammaproteobacteria</taxon>
        <taxon>Alteromonadales</taxon>
        <taxon>Alteromonadaceae</taxon>
        <taxon>Fluctibacter</taxon>
    </lineage>
</organism>
<dbReference type="SUPFAM" id="SSF51419">
    <property type="entry name" value="PLP-binding barrel"/>
    <property type="match status" value="1"/>
</dbReference>
<dbReference type="PRINTS" id="PR01179">
    <property type="entry name" value="ODADCRBXLASE"/>
</dbReference>
<proteinExistence type="inferred from homology"/>
<evidence type="ECO:0000256" key="3">
    <source>
        <dbReference type="RuleBase" id="RU003737"/>
    </source>
</evidence>
<dbReference type="Gene3D" id="2.40.37.10">
    <property type="entry name" value="Lyase, Ornithine Decarboxylase, Chain A, domain 1"/>
    <property type="match status" value="1"/>
</dbReference>
<dbReference type="Pfam" id="PF13469">
    <property type="entry name" value="Sulfotransfer_3"/>
    <property type="match status" value="1"/>
</dbReference>
<dbReference type="PANTHER" id="PTHR43727:SF2">
    <property type="entry name" value="GROUP IV DECARBOXYLASE"/>
    <property type="match status" value="1"/>
</dbReference>
<sequence>MFIEAPLIQHIARQHGTPFFVYDLDMVDQRIKTLNEGFEGLFKISYAMKCNPHRVFLERFKAQLPSLDISSGGELIRALDAGWDAAKISFTGPGKQRWELEHAVNSGVGKIIVESPREIDMLNDICADAQRQQSILIRVSPQHLPKGFGVNMSGKPNQFGVDEEHVEAAIDQIKASEHLALVGFHIYSGTQCLTPSAICENFANFIRLFEQFSEYADIEPQALIFGSAFGIPYHEGMQTLDIDEVIAGALPQLKGLKAQSRFKDTGLYLELGRWLVGEAGNYVTSVVSTKESRGTTIGVCDGGMHHHLGACGHLGSVIHRNYQMQRIANTQQSTAVENGKVNLVGSLCTSIDTLGHGVAFDGLSVGDLVSIGCSGGYGATSSPVNFISHPYPQEFAIQRDQQGATITPLADDYRADFSSVQALRKPQQEAREGIVVLGTPRSGTTLLRRLLNAHPRIACPGETNLLSACARFLHRETIAEGVEVGVEAGLKHAGFAQAEILNRLRDMAFGFHRDYARRQGKARWAEKTAFDSFHIDDIERVCGEQVHYLCMIRHGLDFVVSMQELCDKNQAYLQEVHDYIRRYPKPLEAFAHLWVALTEQLLAFAQRHPHDAALIKYEDLVAAPHDVLSGALSVCAETCPDDLIDTALQDKDSLGLGDWKTYGKTAIEAGSVSRGDGLSARTKGDLATIMNPTLEKCGYAPIPLHQQHSDDDAARRYELGLLLAGLKNKD</sequence>
<dbReference type="InterPro" id="IPR022644">
    <property type="entry name" value="De-COase2_N"/>
</dbReference>
<accession>A0ABS8G6P0</accession>
<evidence type="ECO:0000313" key="7">
    <source>
        <dbReference type="Proteomes" id="UP001520878"/>
    </source>
</evidence>
<dbReference type="Gene3D" id="3.20.20.10">
    <property type="entry name" value="Alanine racemase"/>
    <property type="match status" value="1"/>
</dbReference>